<sequence length="159" mass="17890">MRFYIFWFLLLTTQPIFAEPMPEDAGVLYIYQVKAEIADVKQALEMAITNQGLLISNTLHISEMLNRTGTELGFPTPIYQQAEAFEFCSALLAHKMAQLHPANIAICPLTISFYRPTTNTDTVYIAFRKINLIGTTAKDLSKTIETLLQNIITEAIDSL</sequence>
<proteinExistence type="predicted"/>
<dbReference type="InterPro" id="IPR035923">
    <property type="entry name" value="TT1751-like_sf"/>
</dbReference>
<dbReference type="OrthoDB" id="7363179at2"/>
<keyword evidence="3" id="KW-1185">Reference proteome</keyword>
<dbReference type="STRING" id="288004.AL038_07070"/>
<dbReference type="SUPFAM" id="SSF103247">
    <property type="entry name" value="TT1751-like"/>
    <property type="match status" value="1"/>
</dbReference>
<feature type="chain" id="PRO_5014667173" description="DUF302 domain-containing protein" evidence="1">
    <location>
        <begin position="19"/>
        <end position="159"/>
    </location>
</feature>
<dbReference type="Gene3D" id="3.30.310.70">
    <property type="entry name" value="TT1751-like domain"/>
    <property type="match status" value="1"/>
</dbReference>
<protein>
    <recommendedName>
        <fullName evidence="4">DUF302 domain-containing protein</fullName>
    </recommendedName>
</protein>
<evidence type="ECO:0000256" key="1">
    <source>
        <dbReference type="SAM" id="SignalP"/>
    </source>
</evidence>
<dbReference type="Proteomes" id="UP000234271">
    <property type="component" value="Chromosome"/>
</dbReference>
<dbReference type="KEGG" id="blep:AL038_07070"/>
<reference evidence="3" key="1">
    <citation type="submission" date="2016-12" db="EMBL/GenBank/DDBJ databases">
        <title>Complete Genome Sequence of Beggiatoa leptomitiformis D-401.</title>
        <authorList>
            <person name="Fomenkov A."/>
            <person name="Vincze T."/>
            <person name="Grabovich M."/>
            <person name="Anton B.P."/>
            <person name="Dubinina G."/>
            <person name="Orlova M."/>
            <person name="Belousova E."/>
            <person name="Roberts R.J."/>
        </authorList>
    </citation>
    <scope>NUCLEOTIDE SEQUENCE [LARGE SCALE GENOMIC DNA]</scope>
    <source>
        <strain evidence="3">D-401</strain>
    </source>
</reference>
<keyword evidence="1" id="KW-0732">Signal</keyword>
<gene>
    <name evidence="2" type="ORF">BLE401_17240</name>
</gene>
<dbReference type="EMBL" id="CP018889">
    <property type="protein sequence ID" value="AUI70271.1"/>
    <property type="molecule type" value="Genomic_DNA"/>
</dbReference>
<evidence type="ECO:0000313" key="2">
    <source>
        <dbReference type="EMBL" id="AUI70271.1"/>
    </source>
</evidence>
<feature type="signal peptide" evidence="1">
    <location>
        <begin position="1"/>
        <end position="18"/>
    </location>
</feature>
<organism evidence="2 3">
    <name type="scientific">Beggiatoa leptomitoformis</name>
    <dbReference type="NCBI Taxonomy" id="288004"/>
    <lineage>
        <taxon>Bacteria</taxon>
        <taxon>Pseudomonadati</taxon>
        <taxon>Pseudomonadota</taxon>
        <taxon>Gammaproteobacteria</taxon>
        <taxon>Thiotrichales</taxon>
        <taxon>Thiotrichaceae</taxon>
        <taxon>Beggiatoa</taxon>
    </lineage>
</organism>
<name>A0A2N9YI91_9GAMM</name>
<evidence type="ECO:0000313" key="3">
    <source>
        <dbReference type="Proteomes" id="UP000234271"/>
    </source>
</evidence>
<dbReference type="AlphaFoldDB" id="A0A2N9YI91"/>
<evidence type="ECO:0008006" key="4">
    <source>
        <dbReference type="Google" id="ProtNLM"/>
    </source>
</evidence>
<accession>A0A2N9YI91</accession>
<dbReference type="RefSeq" id="WP_062151000.1">
    <property type="nucleotide sequence ID" value="NZ_CP012373.2"/>
</dbReference>